<name>A0ABP9VHE2_9BACT</name>
<feature type="domain" description="DUF1559" evidence="2">
    <location>
        <begin position="32"/>
        <end position="295"/>
    </location>
</feature>
<dbReference type="EMBL" id="BAABRO010000001">
    <property type="protein sequence ID" value="GAA5504627.1"/>
    <property type="molecule type" value="Genomic_DNA"/>
</dbReference>
<evidence type="ECO:0000313" key="3">
    <source>
        <dbReference type="EMBL" id="GAA5504627.1"/>
    </source>
</evidence>
<dbReference type="NCBIfam" id="TIGR04294">
    <property type="entry name" value="pre_pil_HX9DG"/>
    <property type="match status" value="1"/>
</dbReference>
<dbReference type="Pfam" id="PF07596">
    <property type="entry name" value="SBP_bac_10"/>
    <property type="match status" value="1"/>
</dbReference>
<dbReference type="InterPro" id="IPR045584">
    <property type="entry name" value="Pilin-like"/>
</dbReference>
<dbReference type="RefSeq" id="WP_345681689.1">
    <property type="nucleotide sequence ID" value="NZ_BAABRO010000001.1"/>
</dbReference>
<dbReference type="NCBIfam" id="TIGR02532">
    <property type="entry name" value="IV_pilin_GFxxxE"/>
    <property type="match status" value="1"/>
</dbReference>
<dbReference type="SUPFAM" id="SSF54523">
    <property type="entry name" value="Pili subunits"/>
    <property type="match status" value="1"/>
</dbReference>
<evidence type="ECO:0000313" key="4">
    <source>
        <dbReference type="Proteomes" id="UP001416858"/>
    </source>
</evidence>
<keyword evidence="1" id="KW-0812">Transmembrane</keyword>
<evidence type="ECO:0000256" key="1">
    <source>
        <dbReference type="SAM" id="Phobius"/>
    </source>
</evidence>
<comment type="caution">
    <text evidence="3">The sequence shown here is derived from an EMBL/GenBank/DDBJ whole genome shotgun (WGS) entry which is preliminary data.</text>
</comment>
<dbReference type="PANTHER" id="PTHR30093:SF2">
    <property type="entry name" value="TYPE II SECRETION SYSTEM PROTEIN H"/>
    <property type="match status" value="1"/>
</dbReference>
<dbReference type="Gene3D" id="3.30.700.10">
    <property type="entry name" value="Glycoprotein, Type 4 Pilin"/>
    <property type="match status" value="1"/>
</dbReference>
<organism evidence="3 4">
    <name type="scientific">Novipirellula caenicola</name>
    <dbReference type="NCBI Taxonomy" id="1536901"/>
    <lineage>
        <taxon>Bacteria</taxon>
        <taxon>Pseudomonadati</taxon>
        <taxon>Planctomycetota</taxon>
        <taxon>Planctomycetia</taxon>
        <taxon>Pirellulales</taxon>
        <taxon>Pirellulaceae</taxon>
        <taxon>Novipirellula</taxon>
    </lineage>
</organism>
<accession>A0ABP9VHE2</accession>
<dbReference type="InterPro" id="IPR027558">
    <property type="entry name" value="Pre_pil_HX9DG_C"/>
</dbReference>
<reference evidence="3 4" key="1">
    <citation type="submission" date="2024-02" db="EMBL/GenBank/DDBJ databases">
        <title>Rhodopirellula caenicola NBRC 110016.</title>
        <authorList>
            <person name="Ichikawa N."/>
            <person name="Katano-Makiyama Y."/>
            <person name="Hidaka K."/>
        </authorList>
    </citation>
    <scope>NUCLEOTIDE SEQUENCE [LARGE SCALE GENOMIC DNA]</scope>
    <source>
        <strain evidence="3 4">NBRC 110016</strain>
    </source>
</reference>
<dbReference type="Pfam" id="PF07963">
    <property type="entry name" value="N_methyl"/>
    <property type="match status" value="1"/>
</dbReference>
<dbReference type="PANTHER" id="PTHR30093">
    <property type="entry name" value="GENERAL SECRETION PATHWAY PROTEIN G"/>
    <property type="match status" value="1"/>
</dbReference>
<sequence length="308" mass="33926">MIRLRNGVTLFELIIVIVIVGILIAIAFPAIQRAREAMRRSQCQNNLRQLGLAIQNYHSSHRQVPGLYNYSPSPINEFHCHSWRSAVLPQLGRNDVLQALRIDLASTSPENQDVINLRIPVFECPSTSTPTEIVPGLNLWRDANGVFSQPTGTAARTDYAAIVGMCPESGSWLDADFGGWGEPKHSDSGQVRYPKRRFSDITDGLSNTLLVGERAGRPDRHHPGTPMIPFTVSAGMPDHHQAAWAVSTHAQHLVLRVEYVINEDNGHGLFSFHAGGVNVLIADGAVRLLNDSTDRKTIRSLISRAGHD</sequence>
<keyword evidence="1" id="KW-1133">Transmembrane helix</keyword>
<evidence type="ECO:0000259" key="2">
    <source>
        <dbReference type="Pfam" id="PF07596"/>
    </source>
</evidence>
<proteinExistence type="predicted"/>
<dbReference type="InterPro" id="IPR011453">
    <property type="entry name" value="DUF1559"/>
</dbReference>
<feature type="transmembrane region" description="Helical" evidence="1">
    <location>
        <begin position="13"/>
        <end position="31"/>
    </location>
</feature>
<dbReference type="InterPro" id="IPR012902">
    <property type="entry name" value="N_methyl_site"/>
</dbReference>
<dbReference type="Proteomes" id="UP001416858">
    <property type="component" value="Unassembled WGS sequence"/>
</dbReference>
<protein>
    <recommendedName>
        <fullName evidence="2">DUF1559 domain-containing protein</fullName>
    </recommendedName>
</protein>
<keyword evidence="1" id="KW-0472">Membrane</keyword>
<gene>
    <name evidence="3" type="ORF">Rcae01_00066</name>
</gene>
<keyword evidence="4" id="KW-1185">Reference proteome</keyword>